<accession>A0A5B8LRN5</accession>
<gene>
    <name evidence="2" type="ORF">FPZ08_09340</name>
</gene>
<dbReference type="RefSeq" id="WP_146289721.1">
    <property type="nucleotide sequence ID" value="NZ_CP042304.1"/>
</dbReference>
<sequence length="99" mass="10423">MHKSTSIKRKSFRLYAIASTALIGLGSMAALIAGVTPATAANLASQPDTQIAVFMVPLTILVVAILFEAARIALRGALPAEAPIRRSTRRHWSPGQGEG</sequence>
<keyword evidence="1" id="KW-0812">Transmembrane</keyword>
<keyword evidence="3" id="KW-1185">Reference proteome</keyword>
<organism evidence="2 3">
    <name type="scientific">Devosia ginsengisoli</name>
    <dbReference type="NCBI Taxonomy" id="400770"/>
    <lineage>
        <taxon>Bacteria</taxon>
        <taxon>Pseudomonadati</taxon>
        <taxon>Pseudomonadota</taxon>
        <taxon>Alphaproteobacteria</taxon>
        <taxon>Hyphomicrobiales</taxon>
        <taxon>Devosiaceae</taxon>
        <taxon>Devosia</taxon>
    </lineage>
</organism>
<keyword evidence="1" id="KW-0472">Membrane</keyword>
<dbReference type="OrthoDB" id="7951130at2"/>
<feature type="transmembrane region" description="Helical" evidence="1">
    <location>
        <begin position="50"/>
        <end position="67"/>
    </location>
</feature>
<dbReference type="AlphaFoldDB" id="A0A5B8LRN5"/>
<dbReference type="KEGG" id="dea:FPZ08_09340"/>
<proteinExistence type="predicted"/>
<reference evidence="2 3" key="1">
    <citation type="submission" date="2019-07" db="EMBL/GenBank/DDBJ databases">
        <title>Full genome sequence of Devosia sp. Gsoil 520.</title>
        <authorList>
            <person name="Im W.-T."/>
        </authorList>
    </citation>
    <scope>NUCLEOTIDE SEQUENCE [LARGE SCALE GENOMIC DNA]</scope>
    <source>
        <strain evidence="2 3">Gsoil 520</strain>
    </source>
</reference>
<protein>
    <submittedName>
        <fullName evidence="2">Uncharacterized protein</fullName>
    </submittedName>
</protein>
<name>A0A5B8LRN5_9HYPH</name>
<evidence type="ECO:0000256" key="1">
    <source>
        <dbReference type="SAM" id="Phobius"/>
    </source>
</evidence>
<dbReference type="EMBL" id="CP042304">
    <property type="protein sequence ID" value="QDZ10937.1"/>
    <property type="molecule type" value="Genomic_DNA"/>
</dbReference>
<keyword evidence="1" id="KW-1133">Transmembrane helix</keyword>
<dbReference type="Proteomes" id="UP000315364">
    <property type="component" value="Chromosome"/>
</dbReference>
<evidence type="ECO:0000313" key="2">
    <source>
        <dbReference type="EMBL" id="QDZ10937.1"/>
    </source>
</evidence>
<evidence type="ECO:0000313" key="3">
    <source>
        <dbReference type="Proteomes" id="UP000315364"/>
    </source>
</evidence>